<evidence type="ECO:0000313" key="5">
    <source>
        <dbReference type="EMBL" id="CRZ25587.1"/>
    </source>
</evidence>
<dbReference type="SMART" id="SM00028">
    <property type="entry name" value="TPR"/>
    <property type="match status" value="8"/>
</dbReference>
<dbReference type="InterPro" id="IPR051722">
    <property type="entry name" value="Endocytosis_PI4K-reg_protein"/>
</dbReference>
<name>A0A1I9GDJ6_BRUMA</name>
<reference evidence="5" key="2">
    <citation type="submission" date="2012-12" db="EMBL/GenBank/DDBJ databases">
        <authorList>
            <consortium name="WormBase Consortium"/>
            <person name="Ghedin E."/>
            <person name="Paulini M."/>
        </authorList>
    </citation>
    <scope>NUCLEOTIDE SEQUENCE</scope>
    <source>
        <strain evidence="5">FR3</strain>
    </source>
</reference>
<feature type="repeat" description="TPR" evidence="3">
    <location>
        <begin position="935"/>
        <end position="968"/>
    </location>
</feature>
<dbReference type="PANTHER" id="PTHR23083:SF464">
    <property type="entry name" value="TETRATRICOPEPTIDE REPEAT DOMAIN 7, ISOFORM A"/>
    <property type="match status" value="1"/>
</dbReference>
<gene>
    <name evidence="5" type="primary">Bm6459</name>
    <name evidence="5" type="ORF">BM_Bm6459</name>
</gene>
<dbReference type="InterPro" id="IPR019734">
    <property type="entry name" value="TPR_rpt"/>
</dbReference>
<feature type="domain" description="Tetratricopeptide repeat protein 7 N-terminal" evidence="4">
    <location>
        <begin position="106"/>
        <end position="480"/>
    </location>
</feature>
<dbReference type="InterPro" id="IPR045819">
    <property type="entry name" value="TTC7_N"/>
</dbReference>
<comment type="similarity">
    <text evidence="2">Belongs to the YPP1 family.</text>
</comment>
<dbReference type="EMBL" id="LN857010">
    <property type="protein sequence ID" value="CRZ25587.1"/>
    <property type="molecule type" value="Genomic_DNA"/>
</dbReference>
<reference evidence="5" key="1">
    <citation type="journal article" date="2007" name="Science">
        <title>Draft genome of the filarial nematode parasite Brugia malayi.</title>
        <authorList>
            <person name="Ghedin E."/>
            <person name="Wang S."/>
            <person name="Spiro D."/>
            <person name="Caler E."/>
            <person name="Zhao Q."/>
            <person name="Crabtree J."/>
            <person name="Allen J.E."/>
            <person name="Delcher A.L."/>
            <person name="Guiliano D.B."/>
            <person name="Miranda-Saavedra D."/>
            <person name="Angiuoli S.V."/>
            <person name="Creasy T."/>
            <person name="Amedeo P."/>
            <person name="Haas B."/>
            <person name="El-Sayed N.M."/>
            <person name="Wortman J.R."/>
            <person name="Feldblyum T."/>
            <person name="Tallon L."/>
            <person name="Schatz M."/>
            <person name="Shumway M."/>
            <person name="Koo H."/>
            <person name="Salzberg S.L."/>
            <person name="Schobel S."/>
            <person name="Pertea M."/>
            <person name="Pop M."/>
            <person name="White O."/>
            <person name="Barton G.J."/>
            <person name="Carlow C.K."/>
            <person name="Crawford M.J."/>
            <person name="Daub J."/>
            <person name="Dimmic M.W."/>
            <person name="Estes C.F."/>
            <person name="Foster J.M."/>
            <person name="Ganatra M."/>
            <person name="Gregory W.F."/>
            <person name="Johnson N.M."/>
            <person name="Jin J."/>
            <person name="Komuniecki R."/>
            <person name="Korf I."/>
            <person name="Kumar S."/>
            <person name="Laney S."/>
            <person name="Li B.W."/>
            <person name="Li W."/>
            <person name="Lindblom T.H."/>
            <person name="Lustigman S."/>
            <person name="Ma D."/>
            <person name="Maina C.V."/>
            <person name="Martin D.M."/>
            <person name="McCarter J.P."/>
            <person name="McReynolds L."/>
            <person name="Mitreva M."/>
            <person name="Nutman T.B."/>
            <person name="Parkinson J."/>
            <person name="Peregrin-Alvarez J.M."/>
            <person name="Poole C."/>
            <person name="Ren Q."/>
            <person name="Saunders L."/>
            <person name="Sluder A.E."/>
            <person name="Smith K."/>
            <person name="Stanke M."/>
            <person name="Unnasch T.R."/>
            <person name="Ware J."/>
            <person name="Wei A.D."/>
            <person name="Weil G."/>
            <person name="Williams D.J."/>
            <person name="Zhang Y."/>
            <person name="Williams S.A."/>
            <person name="Fraser-Liggett C."/>
            <person name="Slatko B."/>
            <person name="Blaxter M.L."/>
            <person name="Scott A.L."/>
        </authorList>
    </citation>
    <scope>NUCLEOTIDE SEQUENCE</scope>
    <source>
        <strain evidence="5">FR3</strain>
    </source>
</reference>
<dbReference type="AlphaFoldDB" id="A0A1I9GDJ6"/>
<accession>A0A1I9GDJ6</accession>
<dbReference type="InterPro" id="IPR011990">
    <property type="entry name" value="TPR-like_helical_dom_sf"/>
</dbReference>
<dbReference type="GO" id="GO:0046854">
    <property type="term" value="P:phosphatidylinositol phosphate biosynthetic process"/>
    <property type="evidence" value="ECO:0007669"/>
    <property type="project" value="TreeGrafter"/>
</dbReference>
<dbReference type="PROSITE" id="PS50005">
    <property type="entry name" value="TPR"/>
    <property type="match status" value="1"/>
</dbReference>
<dbReference type="PANTHER" id="PTHR23083">
    <property type="entry name" value="TETRATRICOPEPTIDE REPEAT PROTEIN, TPR"/>
    <property type="match status" value="1"/>
</dbReference>
<evidence type="ECO:0000259" key="4">
    <source>
        <dbReference type="Pfam" id="PF19440"/>
    </source>
</evidence>
<keyword evidence="3" id="KW-0802">TPR repeat</keyword>
<dbReference type="GO" id="GO:0072659">
    <property type="term" value="P:protein localization to plasma membrane"/>
    <property type="evidence" value="ECO:0007669"/>
    <property type="project" value="TreeGrafter"/>
</dbReference>
<protein>
    <submittedName>
        <fullName evidence="5">Bm6459</fullName>
    </submittedName>
</protein>
<comment type="function">
    <text evidence="1">Involved in endocytosis.</text>
</comment>
<organism evidence="5">
    <name type="scientific">Brugia malayi</name>
    <name type="common">Filarial nematode worm</name>
    <dbReference type="NCBI Taxonomy" id="6279"/>
    <lineage>
        <taxon>Eukaryota</taxon>
        <taxon>Metazoa</taxon>
        <taxon>Ecdysozoa</taxon>
        <taxon>Nematoda</taxon>
        <taxon>Chromadorea</taxon>
        <taxon>Rhabditida</taxon>
        <taxon>Spirurina</taxon>
        <taxon>Spiruromorpha</taxon>
        <taxon>Filarioidea</taxon>
        <taxon>Onchocercidae</taxon>
        <taxon>Brugia</taxon>
    </lineage>
</organism>
<dbReference type="Gene3D" id="1.25.40.10">
    <property type="entry name" value="Tetratricopeptide repeat domain"/>
    <property type="match status" value="3"/>
</dbReference>
<dbReference type="Pfam" id="PF19440">
    <property type="entry name" value="TTC7_N"/>
    <property type="match status" value="1"/>
</dbReference>
<dbReference type="Pfam" id="PF13181">
    <property type="entry name" value="TPR_8"/>
    <property type="match status" value="1"/>
</dbReference>
<dbReference type="SUPFAM" id="SSF48452">
    <property type="entry name" value="TPR-like"/>
    <property type="match status" value="2"/>
</dbReference>
<sequence>MINQSTLTRPRTQTGMRNPTLAKLMFQYSFEMVAGWQNKRLFGKQKICFQIAMELVKQHPSASNKNNESKNVKTEVHEILNDRQVAKKRLLIARIRRYQKDELMGSKLKGSRLEAEVDKCRSECNWRRLGDVLLSVRSKNSGMQQFGDLLQAEYIIESFIDENSELLESTTENKKHLEKAAKLLYNTLQSSVAEKSTIYLEANLLLAKLHYYCADYEQAMKDIDNSRLEFGDTPFESLRDLRLVAEAYAIKGFSLEATMKRLKKQDLEKSRMRALFCFEKSAELAISYIQELEKSINLQSRSGMLSSSTNGTNGKHHVDRMGELLETTLERVPMLRLRQNLIDRPWDDEGVEWYRRIMTSLGDKVVGEKLQQRLSRQLAEVLIRGMPDCGYMESQSVSTKSQNLRFYTGSHKSYFSPASRIEEILLLLLISEVLATKDVVLNRAEELTTSRQNSLHVAKSVYNLLTLVLSALRQYELLSSIHEKAMKFANEDKYLWFQFALTLLCHGRYVRASRILSQCLAIEQYDDSALAQHIFAANVALEHLDQYDEAVVHAEKAMELCEGNWLAGRCLLLKAVALSMKAETVVRYNNRNEMRLKVIKLFEDAAAMDPLDDLTHYYCARQYAIARDLQVARDWCERTLELNPEMPLAIMLLALIFTAQKDYKAALELIIDAIEDFPTNYPLTVLKLMLEIKFGRVDEALASSHHLLYFWKSRETSFFEESNTHIVRTGSEESQKNGRNESLLRSLSSRDAVTATPYIAAASLGILSSSALASMSASVGASDTADNGSVYTTQGTSDYGTSTVSLCSRQSRTMETHFMMKANIWLELAELFLDLGRMEDVRPCIEEASALYPSSHQALYIKGRLLAARAAKCENTAKCEHLRSDAKASLLGALAIAPSHVSSLRHLARIYRLEGNIPMAEKMLRDVVQIDPLHNDSWQALGLILSEDGRFEEALECYSIASALNSSTPLIPFSSLPVLIHTSR</sequence>
<evidence type="ECO:0000256" key="2">
    <source>
        <dbReference type="ARBA" id="ARBA00038251"/>
    </source>
</evidence>
<proteinExistence type="inferred from homology"/>
<evidence type="ECO:0000256" key="3">
    <source>
        <dbReference type="PROSITE-ProRule" id="PRU00339"/>
    </source>
</evidence>
<dbReference type="OMA" id="CRSECNW"/>
<dbReference type="GO" id="GO:0005886">
    <property type="term" value="C:plasma membrane"/>
    <property type="evidence" value="ECO:0007669"/>
    <property type="project" value="TreeGrafter"/>
</dbReference>
<evidence type="ECO:0000256" key="1">
    <source>
        <dbReference type="ARBA" id="ARBA00002550"/>
    </source>
</evidence>